<dbReference type="GO" id="GO:0004386">
    <property type="term" value="F:helicase activity"/>
    <property type="evidence" value="ECO:0007669"/>
    <property type="project" value="UniProtKB-KW"/>
</dbReference>
<evidence type="ECO:0000256" key="1">
    <source>
        <dbReference type="SAM" id="MobiDB-lite"/>
    </source>
</evidence>
<dbReference type="PROSITE" id="PS50097">
    <property type="entry name" value="BTB"/>
    <property type="match status" value="5"/>
</dbReference>
<dbReference type="Pfam" id="PF00651">
    <property type="entry name" value="BTB"/>
    <property type="match status" value="3"/>
</dbReference>
<protein>
    <submittedName>
        <fullName evidence="3">Helicase ssl-1</fullName>
    </submittedName>
</protein>
<proteinExistence type="predicted"/>
<keyword evidence="3" id="KW-0378">Hydrolase</keyword>
<keyword evidence="4" id="KW-1185">Reference proteome</keyword>
<feature type="domain" description="BTB" evidence="2">
    <location>
        <begin position="50"/>
        <end position="131"/>
    </location>
</feature>
<gene>
    <name evidence="3" type="ORF">RSOLAG22IIIB_04888</name>
</gene>
<dbReference type="InterPro" id="IPR052664">
    <property type="entry name" value="BTB-MATH_domain_protein"/>
</dbReference>
<dbReference type="Proteomes" id="UP000044841">
    <property type="component" value="Unassembled WGS sequence"/>
</dbReference>
<name>A0A0K6G1B1_9AGAM</name>
<feature type="region of interest" description="Disordered" evidence="1">
    <location>
        <begin position="21"/>
        <end position="44"/>
    </location>
</feature>
<organism evidence="3 4">
    <name type="scientific">Rhizoctonia solani</name>
    <dbReference type="NCBI Taxonomy" id="456999"/>
    <lineage>
        <taxon>Eukaryota</taxon>
        <taxon>Fungi</taxon>
        <taxon>Dikarya</taxon>
        <taxon>Basidiomycota</taxon>
        <taxon>Agaricomycotina</taxon>
        <taxon>Agaricomycetes</taxon>
        <taxon>Cantharellales</taxon>
        <taxon>Ceratobasidiaceae</taxon>
        <taxon>Rhizoctonia</taxon>
    </lineage>
</organism>
<dbReference type="SUPFAM" id="SSF54695">
    <property type="entry name" value="POZ domain"/>
    <property type="match status" value="5"/>
</dbReference>
<accession>A0A0K6G1B1</accession>
<evidence type="ECO:0000313" key="3">
    <source>
        <dbReference type="EMBL" id="CUA72027.1"/>
    </source>
</evidence>
<dbReference type="EMBL" id="CYGV01001278">
    <property type="protein sequence ID" value="CUA72027.1"/>
    <property type="molecule type" value="Genomic_DNA"/>
</dbReference>
<sequence>MSSSSITLKGRASQWVLVEKASDAKSNDNSNDASNVRSSAPPNRHPEFFFDNTLVAIQGPNKVESTLFNVHKYQLVKAEVFSDMFKIPKPSNSEYEEGSSPEHPIMLEGVSASDFTALLRVLYASHFSSNQPAPEASLVVPAFRLANMFNFSELRAYLLPLAEQNLNDVDKIVFAREFDIQEWLAPAHVRLCQRETPLNSEEATKLGVQSVLLLSRLREQHRTRTVTSSLNIERHYCHNCDNGGSIGSHSAYSCYCHSCGYYSGLVYYSGSNNATLQNNTTSTNDAAVEKEVKEWLERGSANHIVPLSTMLFLNPPSGTTNKMTRINNQNGSAVFICKASDVEQCNNPCEIPSARPSESIVRHPEFFFDNTLIAIQIENTLFNVHKYQLVKSEVFSEMFKMPKSRGDEPEEGSSPEHPIVIHGAAASDFAALLKVLYASHFSSHQPAPEAPLIIPAFRLANLLGFSELRNYLLPLAEKNLDDVDKIVFAREFGIKEWLAPAFIRLCQREAVLSTEEARKLEVDSVLLIWRMREQYRNRADIISPGGGVYCQNCTGWAYHGQGNWTCQNCFVKTNGHYTTYAGPGRMQTKLAADDAGIETEYGSASVLFCQPQQIMAKKKPATLMSQAGSMVYTGRASGNIPNDNPVAPLTDEVSQTIIQHPEFFFDNTLIAIQIENTMFNVHKYQLAKSEVFSDMFQLPKPEGDEPEEGSSPKHPIVIEGVSASDFAALLRVLYASHFSSNQPAPEASLIIPAFRLANMFNFSELRAFLLPLAEKSLADVDKIVFSREFDIKEWLAPAFIRLCQREERLSVEEARKLQVDSVLMISHMREQFRGRNSTAITGQYYCYSCVGMKPYGGDAHCKHCSGYTSNALRCIGPGTMGANTNTSDTSIEAEIIAIGSFVRSPLPSLIQLLPPSRTIMTKQNPVTTRAGSALFIGKAAETKADDHPDETSGAESSEKIERHPEFFFDNTLIAIQVEKMLFNVHKHLLVRSEVFSSMLKELNTGDGEPQPGLSPEHPIVIHGATASDFAALLKVLYANHFSSTQSTPEKSLIIPAFRLANLLDFSELRALLLPHAEKNLGDVDKIVFAREFDIKDWLAPAHLRLCQRSSALSTEEARKLGVDSVLLIWRMREQYRNQPSGSSSTFITSQNYCYTCAGLTYVGGSNTCKGCNNSNGGYAYLRCDGPGNIVKTSVITTNNSAIEAGVKKWVENGCTICILPLQRHLDMCKKKPPTLTGRAGSVVYTGWIPGNSDDNPVEPPISKAPPKVVRHPEFFFDNTLVAIQIENTLFNVHKYQLLKSEVFADMFKMPKPRDDEPEEGSSPEHPITIDGVAASDFAALLKVLYASLFSSNQPTPEASLIIPALRLANMFNFSELRSSLLPLAEQNLGDVDKVVFSREFDIKEWLLPAYTRLCQ</sequence>
<dbReference type="PANTHER" id="PTHR22743:SF165">
    <property type="entry name" value="BTB AND MATH DOMAIN CONTAINING-RELATED"/>
    <property type="match status" value="1"/>
</dbReference>
<dbReference type="InterPro" id="IPR000210">
    <property type="entry name" value="BTB/POZ_dom"/>
</dbReference>
<keyword evidence="3" id="KW-0067">ATP-binding</keyword>
<dbReference type="CDD" id="cd18186">
    <property type="entry name" value="BTB_POZ_ZBTB_KLHL-like"/>
    <property type="match status" value="2"/>
</dbReference>
<feature type="domain" description="BTB" evidence="2">
    <location>
        <begin position="1279"/>
        <end position="1353"/>
    </location>
</feature>
<keyword evidence="3" id="KW-0547">Nucleotide-binding</keyword>
<keyword evidence="3" id="KW-0347">Helicase</keyword>
<evidence type="ECO:0000259" key="2">
    <source>
        <dbReference type="PROSITE" id="PS50097"/>
    </source>
</evidence>
<dbReference type="InterPro" id="IPR011333">
    <property type="entry name" value="SKP1/BTB/POZ_sf"/>
</dbReference>
<feature type="region of interest" description="Disordered" evidence="1">
    <location>
        <begin position="940"/>
        <end position="959"/>
    </location>
</feature>
<reference evidence="3 4" key="1">
    <citation type="submission" date="2015-07" db="EMBL/GenBank/DDBJ databases">
        <authorList>
            <person name="Noorani M."/>
        </authorList>
    </citation>
    <scope>NUCLEOTIDE SEQUENCE [LARGE SCALE GENOMIC DNA]</scope>
    <source>
        <strain evidence="3">BBA 69670</strain>
    </source>
</reference>
<dbReference type="SMART" id="SM00225">
    <property type="entry name" value="BTB"/>
    <property type="match status" value="5"/>
</dbReference>
<feature type="domain" description="BTB" evidence="2">
    <location>
        <begin position="666"/>
        <end position="742"/>
    </location>
</feature>
<dbReference type="PANTHER" id="PTHR22743">
    <property type="entry name" value="MEPRIN/TRAF-LIKE MATH FAMILY-C.ELEGANS"/>
    <property type="match status" value="1"/>
</dbReference>
<evidence type="ECO:0000313" key="4">
    <source>
        <dbReference type="Proteomes" id="UP000044841"/>
    </source>
</evidence>
<dbReference type="Gene3D" id="3.30.710.10">
    <property type="entry name" value="Potassium Channel Kv1.1, Chain A"/>
    <property type="match status" value="5"/>
</dbReference>
<feature type="compositionally biased region" description="Low complexity" evidence="1">
    <location>
        <begin position="27"/>
        <end position="40"/>
    </location>
</feature>
<feature type="domain" description="BTB" evidence="2">
    <location>
        <begin position="369"/>
        <end position="445"/>
    </location>
</feature>
<feature type="domain" description="BTB" evidence="2">
    <location>
        <begin position="971"/>
        <end position="1045"/>
    </location>
</feature>